<proteinExistence type="predicted"/>
<evidence type="ECO:0000256" key="4">
    <source>
        <dbReference type="ARBA" id="ARBA00023033"/>
    </source>
</evidence>
<dbReference type="SUPFAM" id="SSF51905">
    <property type="entry name" value="FAD/NAD(P)-binding domain"/>
    <property type="match status" value="1"/>
</dbReference>
<reference evidence="6" key="1">
    <citation type="journal article" date="2014" name="Int. J. Syst. Evol. Microbiol.">
        <title>Complete genome sequence of Corynebacterium casei LMG S-19264T (=DSM 44701T), isolated from a smear-ripened cheese.</title>
        <authorList>
            <consortium name="US DOE Joint Genome Institute (JGI-PGF)"/>
            <person name="Walter F."/>
            <person name="Albersmeier A."/>
            <person name="Kalinowski J."/>
            <person name="Ruckert C."/>
        </authorList>
    </citation>
    <scope>NUCLEOTIDE SEQUENCE</scope>
    <source>
        <strain evidence="6">CGMCC 4.7368</strain>
    </source>
</reference>
<evidence type="ECO:0000313" key="6">
    <source>
        <dbReference type="EMBL" id="GGO66569.1"/>
    </source>
</evidence>
<keyword evidence="2" id="KW-0274">FAD</keyword>
<dbReference type="Pfam" id="PF01494">
    <property type="entry name" value="FAD_binding_3"/>
    <property type="match status" value="1"/>
</dbReference>
<gene>
    <name evidence="6" type="ORF">GCM10012289_20900</name>
</gene>
<evidence type="ECO:0000256" key="1">
    <source>
        <dbReference type="ARBA" id="ARBA00022630"/>
    </source>
</evidence>
<dbReference type="GO" id="GO:0004497">
    <property type="term" value="F:monooxygenase activity"/>
    <property type="evidence" value="ECO:0007669"/>
    <property type="project" value="UniProtKB-KW"/>
</dbReference>
<dbReference type="GO" id="GO:0071949">
    <property type="term" value="F:FAD binding"/>
    <property type="evidence" value="ECO:0007669"/>
    <property type="project" value="InterPro"/>
</dbReference>
<dbReference type="RefSeq" id="WP_189123972.1">
    <property type="nucleotide sequence ID" value="NZ_BMNH01000004.1"/>
</dbReference>
<keyword evidence="4" id="KW-0503">Monooxygenase</keyword>
<keyword evidence="3" id="KW-0560">Oxidoreductase</keyword>
<name>A0A918DH22_9ACTN</name>
<organism evidence="6 7">
    <name type="scientific">Nonomuraea cavernae</name>
    <dbReference type="NCBI Taxonomy" id="2045107"/>
    <lineage>
        <taxon>Bacteria</taxon>
        <taxon>Bacillati</taxon>
        <taxon>Actinomycetota</taxon>
        <taxon>Actinomycetes</taxon>
        <taxon>Streptosporangiales</taxon>
        <taxon>Streptosporangiaceae</taxon>
        <taxon>Nonomuraea</taxon>
    </lineage>
</organism>
<dbReference type="EMBL" id="BMNH01000004">
    <property type="protein sequence ID" value="GGO66569.1"/>
    <property type="molecule type" value="Genomic_DNA"/>
</dbReference>
<evidence type="ECO:0000256" key="2">
    <source>
        <dbReference type="ARBA" id="ARBA00022827"/>
    </source>
</evidence>
<dbReference type="PRINTS" id="PR00420">
    <property type="entry name" value="RNGMNOXGNASE"/>
</dbReference>
<dbReference type="AlphaFoldDB" id="A0A918DH22"/>
<feature type="domain" description="FAD-binding" evidence="5">
    <location>
        <begin position="4"/>
        <end position="367"/>
    </location>
</feature>
<protein>
    <submittedName>
        <fullName evidence="6">FAD-dependent oxidoreductase</fullName>
    </submittedName>
</protein>
<dbReference type="PANTHER" id="PTHR47178">
    <property type="entry name" value="MONOOXYGENASE, FAD-BINDING"/>
    <property type="match status" value="1"/>
</dbReference>
<dbReference type="InterPro" id="IPR036188">
    <property type="entry name" value="FAD/NAD-bd_sf"/>
</dbReference>
<dbReference type="Proteomes" id="UP000646523">
    <property type="component" value="Unassembled WGS sequence"/>
</dbReference>
<evidence type="ECO:0000256" key="3">
    <source>
        <dbReference type="ARBA" id="ARBA00023002"/>
    </source>
</evidence>
<evidence type="ECO:0000313" key="7">
    <source>
        <dbReference type="Proteomes" id="UP000646523"/>
    </source>
</evidence>
<dbReference type="PANTHER" id="PTHR47178:SF6">
    <property type="entry name" value="FAD-BINDING DOMAIN-CONTAINING PROTEIN"/>
    <property type="match status" value="1"/>
</dbReference>
<dbReference type="Gene3D" id="3.50.50.60">
    <property type="entry name" value="FAD/NAD(P)-binding domain"/>
    <property type="match status" value="1"/>
</dbReference>
<keyword evidence="7" id="KW-1185">Reference proteome</keyword>
<dbReference type="InterPro" id="IPR002938">
    <property type="entry name" value="FAD-bd"/>
</dbReference>
<accession>A0A918DH22</accession>
<sequence>MSLRVLVAGGGIGGLCLAQGLRQAGIDVVVFERAPSPAAFREGYRLHISPEGSRALHTCLSADLFATVQATSGRPPRAMSFLTERLAELLSVEVLPDQAEPDPIAAHRSVNRYTLRQILLSGLDDAMHFGKECTGYERHDDDKVTLRFADGTTADGTVVIGAEGGHSAVRAQLLPHAGRQETGMVSIGGRLPLTGETASLLPPHLARGPASILAPHGLSLFIATHQAVVSDRHRHLAPADAGDQIVWGFTGPRDRLPIAHRSHQDLRRLVLDHLHGWDRRLRSLVEQSDPATVNATLLRTAVPIEAWSPSNVTVLGDAIHSMPPSLGMGANIALRDAEVLTQKLAAVHDGRLALVRAIGEYEREMRGYGFAAVSASNRALRQSAMTNPFAFAATKAAMRLLNVLPPVKKRIFR</sequence>
<keyword evidence="1" id="KW-0285">Flavoprotein</keyword>
<comment type="caution">
    <text evidence="6">The sequence shown here is derived from an EMBL/GenBank/DDBJ whole genome shotgun (WGS) entry which is preliminary data.</text>
</comment>
<evidence type="ECO:0000259" key="5">
    <source>
        <dbReference type="Pfam" id="PF01494"/>
    </source>
</evidence>
<reference evidence="6" key="2">
    <citation type="submission" date="2020-09" db="EMBL/GenBank/DDBJ databases">
        <authorList>
            <person name="Sun Q."/>
            <person name="Zhou Y."/>
        </authorList>
    </citation>
    <scope>NUCLEOTIDE SEQUENCE</scope>
    <source>
        <strain evidence="6">CGMCC 4.7368</strain>
    </source>
</reference>